<dbReference type="GO" id="GO:0061799">
    <property type="term" value="F:cyclic pyranopterin monophosphate synthase activity"/>
    <property type="evidence" value="ECO:0007669"/>
    <property type="project" value="UniProtKB-UniRule"/>
</dbReference>
<evidence type="ECO:0000313" key="10">
    <source>
        <dbReference type="Proteomes" id="UP000092498"/>
    </source>
</evidence>
<dbReference type="UniPathway" id="UPA00344"/>
<evidence type="ECO:0000256" key="2">
    <source>
        <dbReference type="ARBA" id="ARBA00005046"/>
    </source>
</evidence>
<keyword evidence="10" id="KW-1185">Reference proteome</keyword>
<dbReference type="EC" id="4.6.1.17" evidence="3 7"/>
<protein>
    <recommendedName>
        <fullName evidence="3 7">Cyclic pyranopterin monophosphate synthase</fullName>
        <ecNumber evidence="3 7">4.6.1.17</ecNumber>
    </recommendedName>
    <alternativeName>
        <fullName evidence="7">Molybdenum cofactor biosynthesis protein C</fullName>
    </alternativeName>
</protein>
<evidence type="ECO:0000256" key="6">
    <source>
        <dbReference type="ARBA" id="ARBA00055087"/>
    </source>
</evidence>
<dbReference type="NCBIfam" id="NF006870">
    <property type="entry name" value="PRK09364.1"/>
    <property type="match status" value="1"/>
</dbReference>
<reference evidence="9 10" key="1">
    <citation type="submission" date="2015-11" db="EMBL/GenBank/DDBJ databases">
        <title>Whole-Genome Sequence of Candidatus Oderbacter manganicum from the National Park Lower Oder Valley, Germany.</title>
        <authorList>
            <person name="Braun B."/>
            <person name="Liere K."/>
            <person name="Szewzyk U."/>
        </authorList>
    </citation>
    <scope>NUCLEOTIDE SEQUENCE [LARGE SCALE GENOMIC DNA]</scope>
    <source>
        <strain evidence="9 10">OTSz_A_272</strain>
    </source>
</reference>
<dbReference type="STRING" id="1759059.ATE48_08830"/>
<organism evidence="9 10">
    <name type="scientific">Candidatus Viadribacter manganicus</name>
    <dbReference type="NCBI Taxonomy" id="1759059"/>
    <lineage>
        <taxon>Bacteria</taxon>
        <taxon>Pseudomonadati</taxon>
        <taxon>Pseudomonadota</taxon>
        <taxon>Alphaproteobacteria</taxon>
        <taxon>Hyphomonadales</taxon>
        <taxon>Hyphomonadaceae</taxon>
        <taxon>Candidatus Viadribacter</taxon>
    </lineage>
</organism>
<dbReference type="NCBIfam" id="TIGR00581">
    <property type="entry name" value="moaC"/>
    <property type="match status" value="1"/>
</dbReference>
<dbReference type="SUPFAM" id="SSF55040">
    <property type="entry name" value="Molybdenum cofactor biosynthesis protein C, MoaC"/>
    <property type="match status" value="1"/>
</dbReference>
<dbReference type="OrthoDB" id="9794429at2"/>
<feature type="domain" description="Molybdopterin cofactor biosynthesis C (MoaC)" evidence="8">
    <location>
        <begin position="16"/>
        <end position="151"/>
    </location>
</feature>
<keyword evidence="5 7" id="KW-0456">Lyase</keyword>
<dbReference type="Gene3D" id="3.30.70.640">
    <property type="entry name" value="Molybdopterin cofactor biosynthesis C (MoaC) domain"/>
    <property type="match status" value="1"/>
</dbReference>
<dbReference type="GO" id="GO:0006777">
    <property type="term" value="P:Mo-molybdopterin cofactor biosynthetic process"/>
    <property type="evidence" value="ECO:0007669"/>
    <property type="project" value="UniProtKB-UniRule"/>
</dbReference>
<gene>
    <name evidence="7 9" type="primary">moaC</name>
    <name evidence="9" type="ORF">ATE48_08830</name>
</gene>
<comment type="subunit">
    <text evidence="7">Homohexamer; trimer of dimers.</text>
</comment>
<dbReference type="FunCoup" id="A0A1B1AHI5">
    <property type="interactions" value="342"/>
</dbReference>
<evidence type="ECO:0000256" key="5">
    <source>
        <dbReference type="ARBA" id="ARBA00023239"/>
    </source>
</evidence>
<name>A0A1B1AHI5_9PROT</name>
<dbReference type="RefSeq" id="WP_066770270.1">
    <property type="nucleotide sequence ID" value="NZ_CP013244.1"/>
</dbReference>
<dbReference type="Proteomes" id="UP000092498">
    <property type="component" value="Chromosome"/>
</dbReference>
<dbReference type="InterPro" id="IPR050105">
    <property type="entry name" value="MoCo_biosynth_MoaA/MoaC"/>
</dbReference>
<comment type="function">
    <text evidence="6 7">Catalyzes the conversion of (8S)-3',8-cyclo-7,8-dihydroguanosine 5'-triphosphate to cyclic pyranopterin monophosphate (cPMP).</text>
</comment>
<evidence type="ECO:0000259" key="8">
    <source>
        <dbReference type="Pfam" id="PF01967"/>
    </source>
</evidence>
<keyword evidence="4 7" id="KW-0501">Molybdenum cofactor biosynthesis</keyword>
<comment type="catalytic activity">
    <reaction evidence="1 7">
        <text>(8S)-3',8-cyclo-7,8-dihydroguanosine 5'-triphosphate = cyclic pyranopterin phosphate + diphosphate</text>
        <dbReference type="Rhea" id="RHEA:49580"/>
        <dbReference type="ChEBI" id="CHEBI:33019"/>
        <dbReference type="ChEBI" id="CHEBI:59648"/>
        <dbReference type="ChEBI" id="CHEBI:131766"/>
        <dbReference type="EC" id="4.6.1.17"/>
    </reaction>
</comment>
<proteinExistence type="inferred from homology"/>
<dbReference type="Pfam" id="PF01967">
    <property type="entry name" value="MoaC"/>
    <property type="match status" value="1"/>
</dbReference>
<dbReference type="AlphaFoldDB" id="A0A1B1AHI5"/>
<dbReference type="PANTHER" id="PTHR22960">
    <property type="entry name" value="MOLYBDOPTERIN COFACTOR SYNTHESIS PROTEIN A"/>
    <property type="match status" value="1"/>
</dbReference>
<evidence type="ECO:0000256" key="1">
    <source>
        <dbReference type="ARBA" id="ARBA00001637"/>
    </source>
</evidence>
<feature type="binding site" evidence="7">
    <location>
        <begin position="76"/>
        <end position="78"/>
    </location>
    <ligand>
        <name>substrate</name>
    </ligand>
</feature>
<dbReference type="InterPro" id="IPR023045">
    <property type="entry name" value="MoaC"/>
</dbReference>
<evidence type="ECO:0000256" key="7">
    <source>
        <dbReference type="HAMAP-Rule" id="MF_01224"/>
    </source>
</evidence>
<evidence type="ECO:0000256" key="3">
    <source>
        <dbReference type="ARBA" id="ARBA00012575"/>
    </source>
</evidence>
<dbReference type="EMBL" id="CP013244">
    <property type="protein sequence ID" value="ANP46015.1"/>
    <property type="molecule type" value="Genomic_DNA"/>
</dbReference>
<evidence type="ECO:0000256" key="4">
    <source>
        <dbReference type="ARBA" id="ARBA00023150"/>
    </source>
</evidence>
<sequence length="161" mass="17284">MGNRLTHLDERGRARMVDVGDKSITSREAVASGRIRMQPDTLRRAQNGDLPKGDVRAIAEIAGVMAGKRTSELIPLCHPLALSSLRVDVAPDERLPGFVVTARARVTGQTGVEMEALTAVSVACLTLYDMLKAIDRSMIIEAITLEEKHGGASGSYTRADA</sequence>
<feature type="binding site" evidence="7">
    <location>
        <begin position="114"/>
        <end position="115"/>
    </location>
    <ligand>
        <name>substrate</name>
    </ligand>
</feature>
<dbReference type="InterPro" id="IPR047594">
    <property type="entry name" value="MoaC_bact/euk"/>
</dbReference>
<comment type="similarity">
    <text evidence="7">Belongs to the MoaC family.</text>
</comment>
<dbReference type="InterPro" id="IPR002820">
    <property type="entry name" value="Mopterin_CF_biosynth-C_dom"/>
</dbReference>
<evidence type="ECO:0000313" key="9">
    <source>
        <dbReference type="EMBL" id="ANP46015.1"/>
    </source>
</evidence>
<feature type="active site" evidence="7">
    <location>
        <position position="129"/>
    </location>
</feature>
<accession>A0A1B1AHI5</accession>
<dbReference type="InParanoid" id="A0A1B1AHI5"/>
<comment type="pathway">
    <text evidence="2 7">Cofactor biosynthesis; molybdopterin biosynthesis.</text>
</comment>
<dbReference type="KEGG" id="cbot:ATE48_08830"/>
<dbReference type="CDD" id="cd01420">
    <property type="entry name" value="MoaC_PE"/>
    <property type="match status" value="1"/>
</dbReference>
<dbReference type="HAMAP" id="MF_01224_B">
    <property type="entry name" value="MoaC_B"/>
    <property type="match status" value="1"/>
</dbReference>
<dbReference type="InterPro" id="IPR036522">
    <property type="entry name" value="MoaC_sf"/>
</dbReference>